<reference evidence="3" key="1">
    <citation type="submission" date="2023-07" db="EMBL/GenBank/DDBJ databases">
        <title>30 novel species of actinomycetes from the DSMZ collection.</title>
        <authorList>
            <person name="Nouioui I."/>
        </authorList>
    </citation>
    <scope>NUCLEOTIDE SEQUENCE [LARGE SCALE GENOMIC DNA]</scope>
    <source>
        <strain evidence="3">DSM 41699</strain>
    </source>
</reference>
<evidence type="ECO:0000313" key="2">
    <source>
        <dbReference type="EMBL" id="MDT0464766.1"/>
    </source>
</evidence>
<keyword evidence="3" id="KW-1185">Reference proteome</keyword>
<evidence type="ECO:0000256" key="1">
    <source>
        <dbReference type="SAM" id="MobiDB-lite"/>
    </source>
</evidence>
<gene>
    <name evidence="2" type="ORF">RM764_17400</name>
</gene>
<feature type="region of interest" description="Disordered" evidence="1">
    <location>
        <begin position="1"/>
        <end position="21"/>
    </location>
</feature>
<keyword evidence="2" id="KW-0378">Hydrolase</keyword>
<dbReference type="EMBL" id="JAVREY010000018">
    <property type="protein sequence ID" value="MDT0464766.1"/>
    <property type="molecule type" value="Genomic_DNA"/>
</dbReference>
<dbReference type="Proteomes" id="UP001183809">
    <property type="component" value="Unassembled WGS sequence"/>
</dbReference>
<proteinExistence type="predicted"/>
<comment type="caution">
    <text evidence="2">The sequence shown here is derived from an EMBL/GenBank/DDBJ whole genome shotgun (WGS) entry which is preliminary data.</text>
</comment>
<accession>A0ABU2TUX9</accession>
<dbReference type="GO" id="GO:0016787">
    <property type="term" value="F:hydrolase activity"/>
    <property type="evidence" value="ECO:0007669"/>
    <property type="project" value="UniProtKB-KW"/>
</dbReference>
<feature type="region of interest" description="Disordered" evidence="1">
    <location>
        <begin position="230"/>
        <end position="255"/>
    </location>
</feature>
<dbReference type="RefSeq" id="WP_311696136.1">
    <property type="nucleotide sequence ID" value="NZ_JAVREY010000018.1"/>
</dbReference>
<feature type="compositionally biased region" description="Basic and acidic residues" evidence="1">
    <location>
        <begin position="1"/>
        <end position="11"/>
    </location>
</feature>
<protein>
    <submittedName>
        <fullName evidence="2">Glycosyl hydrolase</fullName>
    </submittedName>
</protein>
<sequence>MSDELDFHLDDFEPADTDSEDAEQRFWHSDLTVLAEHHTTPYGPHSFVVAHDRSATWGVPGAPQIAAIKVARDFSRRTFTFEAAYHAAVPFAQNWLIEHGCPPDRIAQVRRHFMEPTDDLTLLLDRQIRESGARYEVIGSGTSDSDPCETWTLTRDSRAAQAPIRVFLEEDNREARTYTIREGAFDDEAAARHWLADRSSPLPQPPDYRGEAAARLARAALYRSAGASAIPKAGPDIRHAPSAGAAQRPNRGKSL</sequence>
<organism evidence="2 3">
    <name type="scientific">Streptomyces gibsoniae</name>
    <dbReference type="NCBI Taxonomy" id="3075529"/>
    <lineage>
        <taxon>Bacteria</taxon>
        <taxon>Bacillati</taxon>
        <taxon>Actinomycetota</taxon>
        <taxon>Actinomycetes</taxon>
        <taxon>Kitasatosporales</taxon>
        <taxon>Streptomycetaceae</taxon>
        <taxon>Streptomyces</taxon>
    </lineage>
</organism>
<feature type="compositionally biased region" description="Acidic residues" evidence="1">
    <location>
        <begin position="12"/>
        <end position="21"/>
    </location>
</feature>
<name>A0ABU2TUX9_9ACTN</name>
<evidence type="ECO:0000313" key="3">
    <source>
        <dbReference type="Proteomes" id="UP001183809"/>
    </source>
</evidence>